<protein>
    <recommendedName>
        <fullName evidence="5">NACHT LRR and PYD domain-containing protein</fullName>
    </recommendedName>
</protein>
<keyword evidence="2" id="KW-0677">Repeat</keyword>
<evidence type="ECO:0000259" key="5">
    <source>
        <dbReference type="Pfam" id="PF17776"/>
    </source>
</evidence>
<gene>
    <name evidence="6" type="ORF">ANANG_G00309110</name>
</gene>
<name>A0A9D3LPG4_ANGAN</name>
<evidence type="ECO:0000313" key="6">
    <source>
        <dbReference type="EMBL" id="KAG5830318.1"/>
    </source>
</evidence>
<reference evidence="6" key="1">
    <citation type="submission" date="2021-01" db="EMBL/GenBank/DDBJ databases">
        <title>A chromosome-scale assembly of European eel, Anguilla anguilla.</title>
        <authorList>
            <person name="Henkel C."/>
            <person name="Jong-Raadsen S.A."/>
            <person name="Dufour S."/>
            <person name="Weltzien F.-A."/>
            <person name="Palstra A.P."/>
            <person name="Pelster B."/>
            <person name="Spaink H.P."/>
            <person name="Van Den Thillart G.E."/>
            <person name="Jansen H."/>
            <person name="Zahm M."/>
            <person name="Klopp C."/>
            <person name="Cedric C."/>
            <person name="Louis A."/>
            <person name="Berthelot C."/>
            <person name="Parey E."/>
            <person name="Roest Crollius H."/>
            <person name="Montfort J."/>
            <person name="Robinson-Rechavi M."/>
            <person name="Bucao C."/>
            <person name="Bouchez O."/>
            <person name="Gislard M."/>
            <person name="Lluch J."/>
            <person name="Milhes M."/>
            <person name="Lampietro C."/>
            <person name="Lopez Roques C."/>
            <person name="Donnadieu C."/>
            <person name="Braasch I."/>
            <person name="Desvignes T."/>
            <person name="Postlethwait J."/>
            <person name="Bobe J."/>
            <person name="Guiguen Y."/>
            <person name="Dirks R."/>
        </authorList>
    </citation>
    <scope>NUCLEOTIDE SEQUENCE</scope>
    <source>
        <strain evidence="6">Tag_6206</strain>
        <tissue evidence="6">Liver</tissue>
    </source>
</reference>
<dbReference type="PANTHER" id="PTHR24106">
    <property type="entry name" value="NACHT, LRR AND CARD DOMAINS-CONTAINING"/>
    <property type="match status" value="1"/>
</dbReference>
<dbReference type="InterPro" id="IPR032675">
    <property type="entry name" value="LRR_dom_sf"/>
</dbReference>
<dbReference type="InterPro" id="IPR041267">
    <property type="entry name" value="NLRP_HD2"/>
</dbReference>
<dbReference type="InterPro" id="IPR051261">
    <property type="entry name" value="NLR"/>
</dbReference>
<sequence length="177" mass="19908">MDTWTLFLRFLLGLSLASIQTLLGALLMQTGGRPPVPDPQTQTGSRSSVPDPQTGSRSPVPDSQTESSSKSIRDTVQYIRKKIKEESSAERTINLFHCLNELNKNTPVEQMKKFQRSGKLSNEKLEPHQCSALAFMLLMTEEVLDEFELKTYKTSAAGYQRLLPVVRKLQEGHTELL</sequence>
<feature type="region of interest" description="Disordered" evidence="3">
    <location>
        <begin position="33"/>
        <end position="72"/>
    </location>
</feature>
<dbReference type="Gene3D" id="3.80.10.10">
    <property type="entry name" value="Ribonuclease Inhibitor"/>
    <property type="match status" value="1"/>
</dbReference>
<accession>A0A9D3LPG4</accession>
<feature type="domain" description="NACHT LRR and PYD" evidence="5">
    <location>
        <begin position="65"/>
        <end position="106"/>
    </location>
</feature>
<feature type="compositionally biased region" description="Polar residues" evidence="3">
    <location>
        <begin position="39"/>
        <end position="70"/>
    </location>
</feature>
<proteinExistence type="predicted"/>
<organism evidence="6 7">
    <name type="scientific">Anguilla anguilla</name>
    <name type="common">European freshwater eel</name>
    <name type="synonym">Muraena anguilla</name>
    <dbReference type="NCBI Taxonomy" id="7936"/>
    <lineage>
        <taxon>Eukaryota</taxon>
        <taxon>Metazoa</taxon>
        <taxon>Chordata</taxon>
        <taxon>Craniata</taxon>
        <taxon>Vertebrata</taxon>
        <taxon>Euteleostomi</taxon>
        <taxon>Actinopterygii</taxon>
        <taxon>Neopterygii</taxon>
        <taxon>Teleostei</taxon>
        <taxon>Anguilliformes</taxon>
        <taxon>Anguillidae</taxon>
        <taxon>Anguilla</taxon>
    </lineage>
</organism>
<keyword evidence="4" id="KW-0732">Signal</keyword>
<keyword evidence="7" id="KW-1185">Reference proteome</keyword>
<dbReference type="EMBL" id="JAFIRN010000019">
    <property type="protein sequence ID" value="KAG5830318.1"/>
    <property type="molecule type" value="Genomic_DNA"/>
</dbReference>
<evidence type="ECO:0000256" key="2">
    <source>
        <dbReference type="ARBA" id="ARBA00022737"/>
    </source>
</evidence>
<feature type="signal peptide" evidence="4">
    <location>
        <begin position="1"/>
        <end position="17"/>
    </location>
</feature>
<evidence type="ECO:0000256" key="4">
    <source>
        <dbReference type="SAM" id="SignalP"/>
    </source>
</evidence>
<evidence type="ECO:0000256" key="3">
    <source>
        <dbReference type="SAM" id="MobiDB-lite"/>
    </source>
</evidence>
<dbReference type="AlphaFoldDB" id="A0A9D3LPG4"/>
<dbReference type="Pfam" id="PF17776">
    <property type="entry name" value="NLRC4_HD2"/>
    <property type="match status" value="1"/>
</dbReference>
<comment type="caution">
    <text evidence="6">The sequence shown here is derived from an EMBL/GenBank/DDBJ whole genome shotgun (WGS) entry which is preliminary data.</text>
</comment>
<dbReference type="Proteomes" id="UP001044222">
    <property type="component" value="Chromosome 19"/>
</dbReference>
<keyword evidence="1" id="KW-0433">Leucine-rich repeat</keyword>
<evidence type="ECO:0000313" key="7">
    <source>
        <dbReference type="Proteomes" id="UP001044222"/>
    </source>
</evidence>
<feature type="chain" id="PRO_5039459032" description="NACHT LRR and PYD domain-containing protein" evidence="4">
    <location>
        <begin position="18"/>
        <end position="177"/>
    </location>
</feature>
<evidence type="ECO:0000256" key="1">
    <source>
        <dbReference type="ARBA" id="ARBA00022614"/>
    </source>
</evidence>